<dbReference type="EMBL" id="JACOOH010000005">
    <property type="protein sequence ID" value="MBC5622038.1"/>
    <property type="molecule type" value="Genomic_DNA"/>
</dbReference>
<sequence>MRAIYRIARLELSNLFYSPVAWLLLVLFVFMTGMGFADMMEMLARRQELGSRGLYAISRVIFYTPMGGLWSRVSQFLYLLMPLLTMGLISQEFNRGSIKLLFSAPITGRHIVLGKYLGIMLYGLLMMAFLLVYVLIAGCLVESFDWSAVLTGLLGLYFLFGLYAAIGLFMSTLTTYPIVAAIGMFALLTLLNLVSGIWQEFTFVREITYWLSLGGRASTFIKGLICSEDILYFVLMSVMFLCFAILKLQLRRESCSFAGKAARYLGVFLAAVFLGYLTSRPTMKWYHDSTHTKSNTLTQASQDIVAQLDGGLKITTYVNLFGSIHSITTKGINSDIARYERYIRFKPETKLDYVFYYYTDTTTEAFKKRYPEKTLYGAAKDAAKLQGTRLGKYLSPEELAREEALRNIDLSDEGYRFVALIERDNGQKTFLRVYADMNRLPGETEISAALKRIAMKLPQVGFLSDHGARSIVGDKNRDYSYMVAEKMYRKSLLNQGFDVTDVNLKRNPGVLDSLDVLVVAEPLEPFTNEELETLYRYVESGRNLVIAGKPKSYSHLTPLMEYLGLSFEPGILVQQQIDEYPPHLFLCRATEEAQEISRLWKSLYVNTNMGRRPASLVMPGALAIEQKAEKGFRVMPLFQGRDSAAWNELETIDFVNDTARLNPKAGERAGVKTTMVGLEREHAGKQQRIIVLGDADCFSMGELSTTRRGISSANGDLIMSMFDWLSYEELPVDTTRPDPIDNKLNLGMDAGGTLQIVLKWVLPALLLLLGILVLIRRKGK</sequence>
<name>A0ABR7D273_9BACT</name>
<dbReference type="Pfam" id="PF12679">
    <property type="entry name" value="ABC2_membrane_2"/>
    <property type="match status" value="1"/>
</dbReference>
<dbReference type="SUPFAM" id="SSF52317">
    <property type="entry name" value="Class I glutamine amidotransferase-like"/>
    <property type="match status" value="1"/>
</dbReference>
<protein>
    <submittedName>
        <fullName evidence="3">Gldg family protein</fullName>
    </submittedName>
</protein>
<dbReference type="Pfam" id="PF09822">
    <property type="entry name" value="ABC_transp_aux"/>
    <property type="match status" value="1"/>
</dbReference>
<feature type="transmembrane region" description="Helical" evidence="1">
    <location>
        <begin position="113"/>
        <end position="136"/>
    </location>
</feature>
<feature type="domain" description="ABC-type uncharacterised transport system" evidence="2">
    <location>
        <begin position="458"/>
        <end position="702"/>
    </location>
</feature>
<evidence type="ECO:0000259" key="2">
    <source>
        <dbReference type="Pfam" id="PF09822"/>
    </source>
</evidence>
<accession>A0ABR7D273</accession>
<organism evidence="3 4">
    <name type="scientific">Butyricimonas hominis</name>
    <dbReference type="NCBI Taxonomy" id="2763032"/>
    <lineage>
        <taxon>Bacteria</taxon>
        <taxon>Pseudomonadati</taxon>
        <taxon>Bacteroidota</taxon>
        <taxon>Bacteroidia</taxon>
        <taxon>Bacteroidales</taxon>
        <taxon>Odoribacteraceae</taxon>
        <taxon>Butyricimonas</taxon>
    </lineage>
</organism>
<keyword evidence="1" id="KW-0812">Transmembrane</keyword>
<dbReference type="PANTHER" id="PTHR43471">
    <property type="entry name" value="ABC TRANSPORTER PERMEASE"/>
    <property type="match status" value="1"/>
</dbReference>
<evidence type="ECO:0000256" key="1">
    <source>
        <dbReference type="SAM" id="Phobius"/>
    </source>
</evidence>
<comment type="caution">
    <text evidence="3">The sequence shown here is derived from an EMBL/GenBank/DDBJ whole genome shotgun (WGS) entry which is preliminary data.</text>
</comment>
<evidence type="ECO:0000313" key="4">
    <source>
        <dbReference type="Proteomes" id="UP000646484"/>
    </source>
</evidence>
<feature type="transmembrane region" description="Helical" evidence="1">
    <location>
        <begin position="148"/>
        <end position="169"/>
    </location>
</feature>
<proteinExistence type="predicted"/>
<feature type="transmembrane region" description="Helical" evidence="1">
    <location>
        <begin position="20"/>
        <end position="40"/>
    </location>
</feature>
<dbReference type="Proteomes" id="UP000646484">
    <property type="component" value="Unassembled WGS sequence"/>
</dbReference>
<feature type="transmembrane region" description="Helical" evidence="1">
    <location>
        <begin position="262"/>
        <end position="279"/>
    </location>
</feature>
<dbReference type="RefSeq" id="WP_186976490.1">
    <property type="nucleotide sequence ID" value="NZ_JACOOH010000005.1"/>
</dbReference>
<dbReference type="PANTHER" id="PTHR43471:SF12">
    <property type="entry name" value="HYPOTHETICAL MEMBRANE PROTEIN, CONSERVED"/>
    <property type="match status" value="1"/>
</dbReference>
<dbReference type="Gene3D" id="3.40.50.880">
    <property type="match status" value="1"/>
</dbReference>
<keyword evidence="1" id="KW-0472">Membrane</keyword>
<feature type="transmembrane region" description="Helical" evidence="1">
    <location>
        <begin position="176"/>
        <end position="198"/>
    </location>
</feature>
<keyword evidence="1" id="KW-1133">Transmembrane helix</keyword>
<feature type="transmembrane region" description="Helical" evidence="1">
    <location>
        <begin position="76"/>
        <end position="93"/>
    </location>
</feature>
<feature type="transmembrane region" description="Helical" evidence="1">
    <location>
        <begin position="230"/>
        <end position="250"/>
    </location>
</feature>
<dbReference type="InterPro" id="IPR019196">
    <property type="entry name" value="ABC_transp_unknown"/>
</dbReference>
<reference evidence="3 4" key="1">
    <citation type="submission" date="2020-08" db="EMBL/GenBank/DDBJ databases">
        <title>Genome public.</title>
        <authorList>
            <person name="Liu C."/>
            <person name="Sun Q."/>
        </authorList>
    </citation>
    <scope>NUCLEOTIDE SEQUENCE [LARGE SCALE GENOMIC DNA]</scope>
    <source>
        <strain evidence="3 4">NSJ-56</strain>
    </source>
</reference>
<gene>
    <name evidence="3" type="ORF">H8S64_13095</name>
</gene>
<feature type="transmembrane region" description="Helical" evidence="1">
    <location>
        <begin position="757"/>
        <end position="775"/>
    </location>
</feature>
<dbReference type="InterPro" id="IPR029062">
    <property type="entry name" value="Class_I_gatase-like"/>
</dbReference>
<keyword evidence="4" id="KW-1185">Reference proteome</keyword>
<evidence type="ECO:0000313" key="3">
    <source>
        <dbReference type="EMBL" id="MBC5622038.1"/>
    </source>
</evidence>